<evidence type="ECO:0000256" key="6">
    <source>
        <dbReference type="ARBA" id="ARBA00022781"/>
    </source>
</evidence>
<evidence type="ECO:0000256" key="5">
    <source>
        <dbReference type="ARBA" id="ARBA00022692"/>
    </source>
</evidence>
<evidence type="ECO:0000256" key="2">
    <source>
        <dbReference type="ARBA" id="ARBA00006810"/>
    </source>
</evidence>
<comment type="subcellular location">
    <subcellularLocation>
        <location evidence="1">Membrane</location>
        <topology evidence="1">Multi-pass membrane protein</topology>
    </subcellularLocation>
</comment>
<keyword evidence="8" id="KW-0406">Ion transport</keyword>
<dbReference type="GO" id="GO:0046933">
    <property type="term" value="F:proton-transporting ATP synthase activity, rotational mechanism"/>
    <property type="evidence" value="ECO:0007669"/>
    <property type="project" value="TreeGrafter"/>
</dbReference>
<feature type="transmembrane region" description="Helical" evidence="12">
    <location>
        <begin position="99"/>
        <end position="119"/>
    </location>
</feature>
<feature type="transmembrane region" description="Helical" evidence="12">
    <location>
        <begin position="20"/>
        <end position="37"/>
    </location>
</feature>
<dbReference type="PANTHER" id="PTHR11410:SF0">
    <property type="entry name" value="ATP SYNTHASE SUBUNIT A"/>
    <property type="match status" value="1"/>
</dbReference>
<name>A0A8E6TTN3_9CRUS</name>
<dbReference type="InterPro" id="IPR000568">
    <property type="entry name" value="ATP_synth_F0_asu"/>
</dbReference>
<geneLocation type="mitochondrion" evidence="13"/>
<evidence type="ECO:0000256" key="9">
    <source>
        <dbReference type="ARBA" id="ARBA00023136"/>
    </source>
</evidence>
<feature type="transmembrane region" description="Helical" evidence="12">
    <location>
        <begin position="126"/>
        <end position="145"/>
    </location>
</feature>
<protein>
    <recommendedName>
        <fullName evidence="11">F-ATPase protein 6</fullName>
    </recommendedName>
</protein>
<evidence type="ECO:0000256" key="8">
    <source>
        <dbReference type="ARBA" id="ARBA00023065"/>
    </source>
</evidence>
<feature type="transmembrane region" description="Helical" evidence="12">
    <location>
        <begin position="73"/>
        <end position="93"/>
    </location>
</feature>
<dbReference type="GO" id="GO:0045259">
    <property type="term" value="C:proton-transporting ATP synthase complex"/>
    <property type="evidence" value="ECO:0007669"/>
    <property type="project" value="UniProtKB-KW"/>
</dbReference>
<keyword evidence="10" id="KW-0066">ATP synthesis</keyword>
<gene>
    <name evidence="13" type="primary">atp6</name>
</gene>
<dbReference type="InterPro" id="IPR045083">
    <property type="entry name" value="ATP_synth_F0_asu_bact/mt"/>
</dbReference>
<keyword evidence="5 12" id="KW-0812">Transmembrane</keyword>
<evidence type="ECO:0000256" key="3">
    <source>
        <dbReference type="ARBA" id="ARBA00022448"/>
    </source>
</evidence>
<dbReference type="InterPro" id="IPR023011">
    <property type="entry name" value="ATP_synth_F0_asu_AS"/>
</dbReference>
<dbReference type="NCBIfam" id="TIGR01131">
    <property type="entry name" value="ATP_synt_6_or_A"/>
    <property type="match status" value="1"/>
</dbReference>
<feature type="transmembrane region" description="Helical" evidence="12">
    <location>
        <begin position="157"/>
        <end position="175"/>
    </location>
</feature>
<keyword evidence="4" id="KW-0138">CF(0)</keyword>
<comment type="similarity">
    <text evidence="2">Belongs to the ATPase A chain family.</text>
</comment>
<dbReference type="EMBL" id="MW848816">
    <property type="protein sequence ID" value="QVT15618.1"/>
    <property type="molecule type" value="Genomic_DNA"/>
</dbReference>
<keyword evidence="7 12" id="KW-1133">Transmembrane helix</keyword>
<feature type="transmembrane region" description="Helical" evidence="12">
    <location>
        <begin position="187"/>
        <end position="219"/>
    </location>
</feature>
<proteinExistence type="inferred from homology"/>
<reference evidence="13" key="1">
    <citation type="submission" date="2021-03" db="EMBL/GenBank/DDBJ databases">
        <authorList>
            <person name="Gu Y.-L."/>
            <person name="Sun C.-H."/>
            <person name="Liu P."/>
            <person name="Han B.-P."/>
        </authorList>
    </citation>
    <scope>NUCLEOTIDE SEQUENCE</scope>
</reference>
<dbReference type="CDD" id="cd00310">
    <property type="entry name" value="ATP-synt_Fo_a_6"/>
    <property type="match status" value="1"/>
</dbReference>
<keyword evidence="6" id="KW-0375">Hydrogen ion transport</keyword>
<dbReference type="Pfam" id="PF00119">
    <property type="entry name" value="ATP-synt_A"/>
    <property type="match status" value="1"/>
</dbReference>
<sequence length="224" mass="24632">MMANLFSIFDPVSSFGIPLNWLAALLGLMLLPWTYWVQSNRYSKFFNLVFSQLHSEFKILVGPSASKGHTMMFVSLFSLIVFNNFLGLAPYVFTATSHLAMTLSLALPLWLAFMVYGWFNHTQHMLAHLVPLGTPGALMPFMVLIETTSNVIRPGTLAVRLAANMIAGHLLLVLLGNQGPSMASSILSFLLITQILLLTLESAVAVIQSYVFAVLATLYSSEVS</sequence>
<evidence type="ECO:0000256" key="1">
    <source>
        <dbReference type="ARBA" id="ARBA00004141"/>
    </source>
</evidence>
<evidence type="ECO:0000256" key="11">
    <source>
        <dbReference type="ARBA" id="ARBA00032954"/>
    </source>
</evidence>
<keyword evidence="13" id="KW-0496">Mitochondrion</keyword>
<keyword evidence="3" id="KW-0813">Transport</keyword>
<evidence type="ECO:0000256" key="10">
    <source>
        <dbReference type="ARBA" id="ARBA00023310"/>
    </source>
</evidence>
<keyword evidence="9 12" id="KW-0472">Membrane</keyword>
<evidence type="ECO:0000313" key="13">
    <source>
        <dbReference type="EMBL" id="QVT15618.1"/>
    </source>
</evidence>
<dbReference type="AlphaFoldDB" id="A0A8E6TTN3"/>
<dbReference type="PANTHER" id="PTHR11410">
    <property type="entry name" value="ATP SYNTHASE SUBUNIT A"/>
    <property type="match status" value="1"/>
</dbReference>
<evidence type="ECO:0000256" key="12">
    <source>
        <dbReference type="SAM" id="Phobius"/>
    </source>
</evidence>
<evidence type="ECO:0000256" key="7">
    <source>
        <dbReference type="ARBA" id="ARBA00022989"/>
    </source>
</evidence>
<accession>A0A8E6TTN3</accession>
<evidence type="ECO:0000256" key="4">
    <source>
        <dbReference type="ARBA" id="ARBA00022547"/>
    </source>
</evidence>
<dbReference type="PROSITE" id="PS00449">
    <property type="entry name" value="ATPASE_A"/>
    <property type="match status" value="1"/>
</dbReference>
<organism evidence="13">
    <name type="scientific">Simocephalus sibiricus</name>
    <dbReference type="NCBI Taxonomy" id="1472266"/>
    <lineage>
        <taxon>Eukaryota</taxon>
        <taxon>Metazoa</taxon>
        <taxon>Ecdysozoa</taxon>
        <taxon>Arthropoda</taxon>
        <taxon>Crustacea</taxon>
        <taxon>Branchiopoda</taxon>
        <taxon>Diplostraca</taxon>
        <taxon>Cladocera</taxon>
        <taxon>Anomopoda</taxon>
        <taxon>Daphniidae</taxon>
        <taxon>Simocephalus</taxon>
    </lineage>
</organism>